<evidence type="ECO:0000256" key="1">
    <source>
        <dbReference type="PROSITE-ProRule" id="PRU00339"/>
    </source>
</evidence>
<comment type="caution">
    <text evidence="2">The sequence shown here is derived from an EMBL/GenBank/DDBJ whole genome shotgun (WGS) entry which is preliminary data.</text>
</comment>
<dbReference type="SMART" id="SM00028">
    <property type="entry name" value="TPR"/>
    <property type="match status" value="3"/>
</dbReference>
<dbReference type="InterPro" id="IPR011990">
    <property type="entry name" value="TPR-like_helical_dom_sf"/>
</dbReference>
<evidence type="ECO:0000313" key="3">
    <source>
        <dbReference type="Proteomes" id="UP000003162"/>
    </source>
</evidence>
<dbReference type="PROSITE" id="PS50005">
    <property type="entry name" value="TPR"/>
    <property type="match status" value="2"/>
</dbReference>
<dbReference type="HOGENOM" id="CLU_757891_0_0_9"/>
<reference evidence="2 3" key="1">
    <citation type="submission" date="2007-09" db="EMBL/GenBank/DDBJ databases">
        <title>Draft genome sequence of Peptostreptococcus micros (ATCC 33270).</title>
        <authorList>
            <person name="Sudarsanam P."/>
            <person name="Ley R."/>
            <person name="Guruge J."/>
            <person name="Turnbaugh P.J."/>
            <person name="Mahowald M."/>
            <person name="Liep D."/>
            <person name="Gordon J."/>
        </authorList>
    </citation>
    <scope>NUCLEOTIDE SEQUENCE [LARGE SCALE GENOMIC DNA]</scope>
    <source>
        <strain evidence="2 3">ATCC 33270</strain>
    </source>
</reference>
<dbReference type="AlphaFoldDB" id="A8SMW3"/>
<reference evidence="2 3" key="2">
    <citation type="submission" date="2007-09" db="EMBL/GenBank/DDBJ databases">
        <authorList>
            <person name="Fulton L."/>
            <person name="Clifton S."/>
            <person name="Fulton B."/>
            <person name="Xu J."/>
            <person name="Minx P."/>
            <person name="Pepin K.H."/>
            <person name="Johnson M."/>
            <person name="Thiruvilangam P."/>
            <person name="Bhonagiri V."/>
            <person name="Nash W.E."/>
            <person name="Mardis E.R."/>
            <person name="Wilson R.K."/>
        </authorList>
    </citation>
    <scope>NUCLEOTIDE SEQUENCE [LARGE SCALE GENOMIC DNA]</scope>
    <source>
        <strain evidence="2 3">ATCC 33270</strain>
    </source>
</reference>
<name>A8SMW3_9FIRM</name>
<feature type="repeat" description="TPR" evidence="1">
    <location>
        <begin position="252"/>
        <end position="285"/>
    </location>
</feature>
<sequence length="372" mass="44666">MNMDNLYNYFRKFSDKVYFLTVKNIEINEKNYENIDFPISSNVLLENIKNNKFNENINLSYFFEGILLLNGIDSNFENIEFLNGFIKSKNINLLDFVKSKIDFNDNNYDTIIYNLLIIRGLINLEISDDFIIKIYTKYLLMILDYDNSYYNMLINEIKILLSDLESKNEDDYLLNMLYGDLCVKEKFYIKANIFYKKAITNSNKIIDNIINKKIQDITVKVKIEELLQLVDRFKFEDCYKILESIDNFSLDKEDSYWIGYVYNKLNENEKSIEYYEKSLDLNADFLNIFIELGLLYYKIQKIEKSLEIFERGLSIYIDDEKLLFNKIILELKLKRFKKAKEDIEKLLLYEDIDNSIMNDILYLQELYKNELK</sequence>
<gene>
    <name evidence="2" type="ORF">PEPMIC_01462</name>
</gene>
<organism evidence="2 3">
    <name type="scientific">Parvimonas micra ATCC 33270</name>
    <dbReference type="NCBI Taxonomy" id="411465"/>
    <lineage>
        <taxon>Bacteria</taxon>
        <taxon>Bacillati</taxon>
        <taxon>Bacillota</taxon>
        <taxon>Tissierellia</taxon>
        <taxon>Tissierellales</taxon>
        <taxon>Peptoniphilaceae</taxon>
        <taxon>Parvimonas</taxon>
    </lineage>
</organism>
<keyword evidence="1" id="KW-0802">TPR repeat</keyword>
<accession>A8SMW3</accession>
<evidence type="ECO:0000313" key="2">
    <source>
        <dbReference type="EMBL" id="EDP23657.1"/>
    </source>
</evidence>
<protein>
    <submittedName>
        <fullName evidence="2">Tetratricopeptide repeat protein</fullName>
    </submittedName>
</protein>
<dbReference type="EMBL" id="ABEE02000017">
    <property type="protein sequence ID" value="EDP23657.1"/>
    <property type="molecule type" value="Genomic_DNA"/>
</dbReference>
<feature type="repeat" description="TPR" evidence="1">
    <location>
        <begin position="286"/>
        <end position="319"/>
    </location>
</feature>
<dbReference type="Pfam" id="PF13181">
    <property type="entry name" value="TPR_8"/>
    <property type="match status" value="1"/>
</dbReference>
<dbReference type="eggNOG" id="COG0457">
    <property type="taxonomic scope" value="Bacteria"/>
</dbReference>
<dbReference type="Gene3D" id="1.25.40.10">
    <property type="entry name" value="Tetratricopeptide repeat domain"/>
    <property type="match status" value="1"/>
</dbReference>
<dbReference type="InterPro" id="IPR019734">
    <property type="entry name" value="TPR_rpt"/>
</dbReference>
<dbReference type="Proteomes" id="UP000003162">
    <property type="component" value="Unassembled WGS sequence"/>
</dbReference>
<dbReference type="SUPFAM" id="SSF48452">
    <property type="entry name" value="TPR-like"/>
    <property type="match status" value="1"/>
</dbReference>
<proteinExistence type="predicted"/>